<feature type="transmembrane region" description="Helical" evidence="2">
    <location>
        <begin position="32"/>
        <end position="53"/>
    </location>
</feature>
<feature type="region of interest" description="Disordered" evidence="1">
    <location>
        <begin position="275"/>
        <end position="294"/>
    </location>
</feature>
<dbReference type="PANTHER" id="PTHR14136">
    <property type="entry name" value="BTB_POZ DOMAIN-CONTAINING PROTEIN KCTD9"/>
    <property type="match status" value="1"/>
</dbReference>
<dbReference type="PANTHER" id="PTHR14136:SF17">
    <property type="entry name" value="BTB_POZ DOMAIN-CONTAINING PROTEIN KCTD9"/>
    <property type="match status" value="1"/>
</dbReference>
<organism evidence="3 4">
    <name type="scientific">Streptomyces solicathayae</name>
    <dbReference type="NCBI Taxonomy" id="3081768"/>
    <lineage>
        <taxon>Bacteria</taxon>
        <taxon>Bacillati</taxon>
        <taxon>Actinomycetota</taxon>
        <taxon>Actinomycetes</taxon>
        <taxon>Kitasatosporales</taxon>
        <taxon>Streptomycetaceae</taxon>
        <taxon>Streptomyces</taxon>
    </lineage>
</organism>
<reference evidence="3 4" key="1">
    <citation type="submission" date="2023-10" db="EMBL/GenBank/DDBJ databases">
        <title>The genome sequence of Streptomyces sp. HUAS YS2.</title>
        <authorList>
            <person name="Mo P."/>
        </authorList>
    </citation>
    <scope>NUCLEOTIDE SEQUENCE [LARGE SCALE GENOMIC DNA]</scope>
    <source>
        <strain evidence="3 4">HUAS YS2</strain>
    </source>
</reference>
<dbReference type="Proteomes" id="UP001301731">
    <property type="component" value="Chromosome"/>
</dbReference>
<keyword evidence="2" id="KW-0472">Membrane</keyword>
<dbReference type="SUPFAM" id="SSF141571">
    <property type="entry name" value="Pentapeptide repeat-like"/>
    <property type="match status" value="1"/>
</dbReference>
<dbReference type="Pfam" id="PF00805">
    <property type="entry name" value="Pentapeptide"/>
    <property type="match status" value="1"/>
</dbReference>
<accession>A0ABZ0LTG0</accession>
<dbReference type="InterPro" id="IPR051082">
    <property type="entry name" value="Pentapeptide-BTB/POZ_domain"/>
</dbReference>
<evidence type="ECO:0000256" key="1">
    <source>
        <dbReference type="SAM" id="MobiDB-lite"/>
    </source>
</evidence>
<evidence type="ECO:0000256" key="2">
    <source>
        <dbReference type="SAM" id="Phobius"/>
    </source>
</evidence>
<protein>
    <submittedName>
        <fullName evidence="3">Pentapeptide repeat-containing protein</fullName>
    </submittedName>
</protein>
<feature type="transmembrane region" description="Helical" evidence="2">
    <location>
        <begin position="65"/>
        <end position="87"/>
    </location>
</feature>
<dbReference type="InterPro" id="IPR001646">
    <property type="entry name" value="5peptide_repeat"/>
</dbReference>
<evidence type="ECO:0000313" key="4">
    <source>
        <dbReference type="Proteomes" id="UP001301731"/>
    </source>
</evidence>
<evidence type="ECO:0000313" key="3">
    <source>
        <dbReference type="EMBL" id="WOX22729.1"/>
    </source>
</evidence>
<name>A0ABZ0LTG0_9ACTN</name>
<feature type="transmembrane region" description="Helical" evidence="2">
    <location>
        <begin position="193"/>
        <end position="211"/>
    </location>
</feature>
<keyword evidence="2" id="KW-0812">Transmembrane</keyword>
<keyword evidence="2" id="KW-1133">Transmembrane helix</keyword>
<sequence length="294" mass="31160">MVGQSLDEATPPDDSSSEFAALNKANDKIREAAKWMIASSAAVGAALLAGSQLSNIGKLEWSWRLGVAIGGAVVGLAAVVAAIWLAVRLLVPVVVTIDQLAREWEHPTDSVKAAVEFFNATPSQLGIWDTPQSLMDDLAQTEARRDAAAKKRKRAEVRQEEDRIGQIEVWIESIQQVAQNRVLEARFKGTLKLLLLATSLAAVGIVAFAWASNPPPKPPPSASLENSSLLNADLRDADLRGANLDEADLTGADLTGADLTGASIAGVKWKNTTCPDGRNSDRVGGTCAGHLNPE</sequence>
<gene>
    <name evidence="3" type="ORF">R2D22_15505</name>
</gene>
<proteinExistence type="predicted"/>
<keyword evidence="4" id="KW-1185">Reference proteome</keyword>
<dbReference type="EMBL" id="CP137573">
    <property type="protein sequence ID" value="WOX22729.1"/>
    <property type="molecule type" value="Genomic_DNA"/>
</dbReference>
<dbReference type="Gene3D" id="2.160.20.80">
    <property type="entry name" value="E3 ubiquitin-protein ligase SopA"/>
    <property type="match status" value="1"/>
</dbReference>
<dbReference type="RefSeq" id="WP_318103927.1">
    <property type="nucleotide sequence ID" value="NZ_CP137573.1"/>
</dbReference>